<sequence length="155" mass="16457">MMKSILLFAGLLLAGGAAFGQSAAVLPAEAPFRGANAILVQTPDSAGAALRTLAGLLVQQGYTIKRLDKEYHTLVTDPRPLEFGFHPVLIIKAVAVPGGLRMTGESEVDLATLGKSTSQAKFIGVEKSVYKGTFRVVEQMARLYPGGTLRYVLLP</sequence>
<evidence type="ECO:0000256" key="1">
    <source>
        <dbReference type="SAM" id="SignalP"/>
    </source>
</evidence>
<feature type="chain" id="PRO_5011627582" evidence="1">
    <location>
        <begin position="24"/>
        <end position="155"/>
    </location>
</feature>
<protein>
    <submittedName>
        <fullName evidence="2">Uncharacterized protein</fullName>
    </submittedName>
</protein>
<dbReference type="EMBL" id="FNOV01000025">
    <property type="protein sequence ID" value="SDY97463.1"/>
    <property type="molecule type" value="Genomic_DNA"/>
</dbReference>
<feature type="signal peptide" evidence="1">
    <location>
        <begin position="1"/>
        <end position="23"/>
    </location>
</feature>
<dbReference type="AlphaFoldDB" id="A0A1H3P949"/>
<evidence type="ECO:0000313" key="2">
    <source>
        <dbReference type="EMBL" id="SDY97463.1"/>
    </source>
</evidence>
<name>A0A1H3P949_9BACT</name>
<dbReference type="RefSeq" id="WP_092743853.1">
    <property type="nucleotide sequence ID" value="NZ_FNOV01000025.1"/>
</dbReference>
<proteinExistence type="predicted"/>
<gene>
    <name evidence="2" type="ORF">SAMN04488069_1252</name>
</gene>
<dbReference type="OrthoDB" id="887192at2"/>
<organism evidence="2 3">
    <name type="scientific">Hymenobacter psychrophilus</name>
    <dbReference type="NCBI Taxonomy" id="651662"/>
    <lineage>
        <taxon>Bacteria</taxon>
        <taxon>Pseudomonadati</taxon>
        <taxon>Bacteroidota</taxon>
        <taxon>Cytophagia</taxon>
        <taxon>Cytophagales</taxon>
        <taxon>Hymenobacteraceae</taxon>
        <taxon>Hymenobacter</taxon>
    </lineage>
</organism>
<reference evidence="3" key="1">
    <citation type="submission" date="2016-10" db="EMBL/GenBank/DDBJ databases">
        <authorList>
            <person name="Varghese N."/>
            <person name="Submissions S."/>
        </authorList>
    </citation>
    <scope>NUCLEOTIDE SEQUENCE [LARGE SCALE GENOMIC DNA]</scope>
    <source>
        <strain evidence="3">CGMCC 1.8975</strain>
    </source>
</reference>
<dbReference type="Proteomes" id="UP000199249">
    <property type="component" value="Unassembled WGS sequence"/>
</dbReference>
<keyword evidence="1" id="KW-0732">Signal</keyword>
<accession>A0A1H3P949</accession>
<evidence type="ECO:0000313" key="3">
    <source>
        <dbReference type="Proteomes" id="UP000199249"/>
    </source>
</evidence>
<keyword evidence="3" id="KW-1185">Reference proteome</keyword>